<evidence type="ECO:0000313" key="5">
    <source>
        <dbReference type="EMBL" id="MBZ0158365.1"/>
    </source>
</evidence>
<dbReference type="Gene3D" id="3.30.70.20">
    <property type="match status" value="1"/>
</dbReference>
<evidence type="ECO:0000256" key="2">
    <source>
        <dbReference type="ARBA" id="ARBA00023004"/>
    </source>
</evidence>
<organism evidence="5 6">
    <name type="scientific">Candidatus Nitrobium versatile</name>
    <dbReference type="NCBI Taxonomy" id="2884831"/>
    <lineage>
        <taxon>Bacteria</taxon>
        <taxon>Pseudomonadati</taxon>
        <taxon>Nitrospirota</taxon>
        <taxon>Nitrospiria</taxon>
        <taxon>Nitrospirales</taxon>
        <taxon>Nitrospiraceae</taxon>
        <taxon>Candidatus Nitrobium</taxon>
    </lineage>
</organism>
<reference evidence="5" key="1">
    <citation type="journal article" date="2021" name="bioRxiv">
        <title>Unraveling nitrogen, sulfur and carbon metabolic pathways and microbial community transcriptional responses to substrate deprivation and toxicity stresses in a bioreactor mimicking anoxic brackish coastal sediment conditions.</title>
        <authorList>
            <person name="Martins P.D."/>
            <person name="Echeveste M.J."/>
            <person name="Arshad A."/>
            <person name="Kurth J."/>
            <person name="Ouboter H."/>
            <person name="Jetten M.S.M."/>
            <person name="Welte C.U."/>
        </authorList>
    </citation>
    <scope>NUCLEOTIDE SEQUENCE</scope>
    <source>
        <strain evidence="5">MAG_39</strain>
    </source>
</reference>
<evidence type="ECO:0000256" key="3">
    <source>
        <dbReference type="ARBA" id="ARBA00023014"/>
    </source>
</evidence>
<reference evidence="5" key="2">
    <citation type="submission" date="2021-08" db="EMBL/GenBank/DDBJ databases">
        <authorList>
            <person name="Dalcin Martins P."/>
        </authorList>
    </citation>
    <scope>NUCLEOTIDE SEQUENCE</scope>
    <source>
        <strain evidence="5">MAG_39</strain>
    </source>
</reference>
<dbReference type="SUPFAM" id="SSF54862">
    <property type="entry name" value="4Fe-4S ferredoxins"/>
    <property type="match status" value="1"/>
</dbReference>
<protein>
    <submittedName>
        <fullName evidence="5">4Fe-4S dicluster domain-containing protein</fullName>
    </submittedName>
</protein>
<dbReference type="PROSITE" id="PS00198">
    <property type="entry name" value="4FE4S_FER_1"/>
    <property type="match status" value="1"/>
</dbReference>
<proteinExistence type="predicted"/>
<dbReference type="EMBL" id="JAIOIV010000150">
    <property type="protein sequence ID" value="MBZ0158365.1"/>
    <property type="molecule type" value="Genomic_DNA"/>
</dbReference>
<dbReference type="GO" id="GO:0051536">
    <property type="term" value="F:iron-sulfur cluster binding"/>
    <property type="evidence" value="ECO:0007669"/>
    <property type="project" value="UniProtKB-KW"/>
</dbReference>
<keyword evidence="1" id="KW-0479">Metal-binding</keyword>
<comment type="caution">
    <text evidence="5">The sequence shown here is derived from an EMBL/GenBank/DDBJ whole genome shotgun (WGS) entry which is preliminary data.</text>
</comment>
<dbReference type="PANTHER" id="PTHR42827">
    <property type="entry name" value="IRON-SULFUR CLUSTER-BINDING PROTEIN-RELATED"/>
    <property type="match status" value="1"/>
</dbReference>
<dbReference type="Pfam" id="PF13484">
    <property type="entry name" value="Fer4_16"/>
    <property type="match status" value="1"/>
</dbReference>
<evidence type="ECO:0000313" key="6">
    <source>
        <dbReference type="Proteomes" id="UP000705867"/>
    </source>
</evidence>
<evidence type="ECO:0000259" key="4">
    <source>
        <dbReference type="PROSITE" id="PS51379"/>
    </source>
</evidence>
<dbReference type="GO" id="GO:0046872">
    <property type="term" value="F:metal ion binding"/>
    <property type="evidence" value="ECO:0007669"/>
    <property type="project" value="UniProtKB-KW"/>
</dbReference>
<feature type="domain" description="4Fe-4S ferredoxin-type" evidence="4">
    <location>
        <begin position="169"/>
        <end position="202"/>
    </location>
</feature>
<name>A0A953SDU4_9BACT</name>
<dbReference type="PROSITE" id="PS51379">
    <property type="entry name" value="4FE4S_FER_2"/>
    <property type="match status" value="1"/>
</dbReference>
<accession>A0A953SDU4</accession>
<evidence type="ECO:0000256" key="1">
    <source>
        <dbReference type="ARBA" id="ARBA00022723"/>
    </source>
</evidence>
<dbReference type="AlphaFoldDB" id="A0A953SDU4"/>
<dbReference type="InterPro" id="IPR017900">
    <property type="entry name" value="4Fe4S_Fe_S_CS"/>
</dbReference>
<gene>
    <name evidence="5" type="ORF">K8I29_19380</name>
</gene>
<dbReference type="PANTHER" id="PTHR42827:SF1">
    <property type="entry name" value="IRON-SULFUR CLUSTER-BINDING PROTEIN"/>
    <property type="match status" value="1"/>
</dbReference>
<keyword evidence="3" id="KW-0411">Iron-sulfur</keyword>
<keyword evidence="2" id="KW-0408">Iron</keyword>
<dbReference type="Proteomes" id="UP000705867">
    <property type="component" value="Unassembled WGS sequence"/>
</dbReference>
<sequence>MQTIQSDEIKRHAREWGADLAGVADLELIRGIRTRPEGLLDHFTRAVSVGVRLNGPVLDMITDAPIPLYAHVHRVANQLLDSITFHLAAFIIERGYDAVPVPASEAAVLAEKLDTKGKDSLDWDPLTSSTLPSKAVARAAGLGWFGKSLLIVNPAIGPRFRHASVITTMPLTPDTPLKSRCGACMECVNACPVQAIRGLTFEGVPPAREEVLDFPRCRETLWLTFKNIPGVGYPICGVCMSVCPWGKRKGSPGG</sequence>
<dbReference type="InterPro" id="IPR017896">
    <property type="entry name" value="4Fe4S_Fe-S-bd"/>
</dbReference>